<dbReference type="AlphaFoldDB" id="A0A8S3V935"/>
<dbReference type="Pfam" id="PF17917">
    <property type="entry name" value="RT_RNaseH"/>
    <property type="match status" value="1"/>
</dbReference>
<evidence type="ECO:0000256" key="4">
    <source>
        <dbReference type="ARBA" id="ARBA00022759"/>
    </source>
</evidence>
<keyword evidence="6" id="KW-0695">RNA-directed DNA polymerase</keyword>
<dbReference type="EMBL" id="CAJPWZ010003251">
    <property type="protein sequence ID" value="CAG2254656.1"/>
    <property type="molecule type" value="Genomic_DNA"/>
</dbReference>
<dbReference type="FunFam" id="3.30.420.10:FF:000063">
    <property type="entry name" value="Retrovirus-related Pol polyprotein from transposon 297-like Protein"/>
    <property type="match status" value="1"/>
</dbReference>
<keyword evidence="4" id="KW-0255">Endonuclease</keyword>
<keyword evidence="2" id="KW-0548">Nucleotidyltransferase</keyword>
<dbReference type="GO" id="GO:0015074">
    <property type="term" value="P:DNA integration"/>
    <property type="evidence" value="ECO:0007669"/>
    <property type="project" value="InterPro"/>
</dbReference>
<dbReference type="GO" id="GO:0003964">
    <property type="term" value="F:RNA-directed DNA polymerase activity"/>
    <property type="evidence" value="ECO:0007669"/>
    <property type="project" value="UniProtKB-KW"/>
</dbReference>
<organism evidence="9 10">
    <name type="scientific">Mytilus edulis</name>
    <name type="common">Blue mussel</name>
    <dbReference type="NCBI Taxonomy" id="6550"/>
    <lineage>
        <taxon>Eukaryota</taxon>
        <taxon>Metazoa</taxon>
        <taxon>Spiralia</taxon>
        <taxon>Lophotrochozoa</taxon>
        <taxon>Mollusca</taxon>
        <taxon>Bivalvia</taxon>
        <taxon>Autobranchia</taxon>
        <taxon>Pteriomorphia</taxon>
        <taxon>Mytilida</taxon>
        <taxon>Mytiloidea</taxon>
        <taxon>Mytilidae</taxon>
        <taxon>Mytilinae</taxon>
        <taxon>Mytilus</taxon>
    </lineage>
</organism>
<evidence type="ECO:0000259" key="8">
    <source>
        <dbReference type="PROSITE" id="PS50994"/>
    </source>
</evidence>
<dbReference type="InterPro" id="IPR050951">
    <property type="entry name" value="Retrovirus_Pol_polyprotein"/>
</dbReference>
<evidence type="ECO:0000313" key="10">
    <source>
        <dbReference type="Proteomes" id="UP000683360"/>
    </source>
</evidence>
<name>A0A8S3V935_MYTED</name>
<dbReference type="GO" id="GO:0004519">
    <property type="term" value="F:endonuclease activity"/>
    <property type="evidence" value="ECO:0007669"/>
    <property type="project" value="UniProtKB-KW"/>
</dbReference>
<comment type="caution">
    <text evidence="9">The sequence shown here is derived from an EMBL/GenBank/DDBJ whole genome shotgun (WGS) entry which is preliminary data.</text>
</comment>
<evidence type="ECO:0000313" key="9">
    <source>
        <dbReference type="EMBL" id="CAG2254656.1"/>
    </source>
</evidence>
<evidence type="ECO:0000256" key="5">
    <source>
        <dbReference type="ARBA" id="ARBA00022801"/>
    </source>
</evidence>
<evidence type="ECO:0000256" key="2">
    <source>
        <dbReference type="ARBA" id="ARBA00022695"/>
    </source>
</evidence>
<dbReference type="PROSITE" id="PS50994">
    <property type="entry name" value="INTEGRASE"/>
    <property type="match status" value="1"/>
</dbReference>
<reference evidence="9" key="1">
    <citation type="submission" date="2021-03" db="EMBL/GenBank/DDBJ databases">
        <authorList>
            <person name="Bekaert M."/>
        </authorList>
    </citation>
    <scope>NUCLEOTIDE SEQUENCE</scope>
</reference>
<dbReference type="SUPFAM" id="SSF53098">
    <property type="entry name" value="Ribonuclease H-like"/>
    <property type="match status" value="1"/>
</dbReference>
<keyword evidence="1" id="KW-0808">Transferase</keyword>
<dbReference type="InterPro" id="IPR012337">
    <property type="entry name" value="RNaseH-like_sf"/>
</dbReference>
<dbReference type="OrthoDB" id="6117589at2759"/>
<dbReference type="Proteomes" id="UP000683360">
    <property type="component" value="Unassembled WGS sequence"/>
</dbReference>
<feature type="region of interest" description="Disordered" evidence="7">
    <location>
        <begin position="419"/>
        <end position="496"/>
    </location>
</feature>
<dbReference type="GO" id="GO:0003676">
    <property type="term" value="F:nucleic acid binding"/>
    <property type="evidence" value="ECO:0007669"/>
    <property type="project" value="InterPro"/>
</dbReference>
<evidence type="ECO:0000256" key="7">
    <source>
        <dbReference type="SAM" id="MobiDB-lite"/>
    </source>
</evidence>
<evidence type="ECO:0000256" key="3">
    <source>
        <dbReference type="ARBA" id="ARBA00022722"/>
    </source>
</evidence>
<dbReference type="InterPro" id="IPR036397">
    <property type="entry name" value="RNaseH_sf"/>
</dbReference>
<keyword evidence="10" id="KW-1185">Reference proteome</keyword>
<dbReference type="InterPro" id="IPR001584">
    <property type="entry name" value="Integrase_cat-core"/>
</dbReference>
<feature type="compositionally biased region" description="Basic and acidic residues" evidence="7">
    <location>
        <begin position="454"/>
        <end position="476"/>
    </location>
</feature>
<dbReference type="InterPro" id="IPR041373">
    <property type="entry name" value="RT_RNaseH"/>
</dbReference>
<dbReference type="PANTHER" id="PTHR37984:SF8">
    <property type="entry name" value="CCHC-TYPE DOMAIN-CONTAINING PROTEIN"/>
    <property type="match status" value="1"/>
</dbReference>
<keyword evidence="3" id="KW-0540">Nuclease</keyword>
<proteinExistence type="predicted"/>
<dbReference type="Pfam" id="PF17921">
    <property type="entry name" value="Integrase_H2C2"/>
    <property type="match status" value="1"/>
</dbReference>
<dbReference type="GO" id="GO:0016787">
    <property type="term" value="F:hydrolase activity"/>
    <property type="evidence" value="ECO:0007669"/>
    <property type="project" value="UniProtKB-KW"/>
</dbReference>
<protein>
    <recommendedName>
        <fullName evidence="8">Integrase catalytic domain-containing protein</fullName>
    </recommendedName>
</protein>
<dbReference type="InterPro" id="IPR043502">
    <property type="entry name" value="DNA/RNA_pol_sf"/>
</dbReference>
<dbReference type="CDD" id="cd09274">
    <property type="entry name" value="RNase_HI_RT_Ty3"/>
    <property type="match status" value="1"/>
</dbReference>
<dbReference type="PANTHER" id="PTHR37984">
    <property type="entry name" value="PROTEIN CBG26694"/>
    <property type="match status" value="1"/>
</dbReference>
<sequence>MQEGRVIAYASRSLSESEKRYAQIEKEMLSIVFSTKKFHCYIFGKKTIIHNDHKPLEQIFKKPLLAAPLRIQKMMLKLQWYDIQVCYRKGKDMKISDALSRAFLSVENNTEEGDIVQDMICMISVSKDKYSEIQDATKSELFELNEIILKGWPDLKVETPFEVREYWDSRDQLSVLDGIIYKGLKIVIPPSLRDNMLKLIHKSHLGMTKCKKRAREVMYWPPIVEALKSIFATHGIPTTLRSDNGPQFSSSEFKKFSKELGIDHQTSSPHFQSANGEAERSIQTVKNLWRKSDDKHLSLLDYRTTPLEGIDLSPSQLLMGRRPRNTLPTSKEVLKPNMNNSMNVKRHFDREKEKQKFYYDKRRGVKELPTINDKCAVRMTPLPGSKEWKPGTIVKHSDKPRSYIVQRSDSENNRLYRRNRKHLRTSTETASKDINRETTSDNFELDNLPNRIETAPKEANDNKLDVSKERDEEVMRSDVTMTKSGRLVKKPEKLDL</sequence>
<dbReference type="Gene3D" id="3.30.420.10">
    <property type="entry name" value="Ribonuclease H-like superfamily/Ribonuclease H"/>
    <property type="match status" value="1"/>
</dbReference>
<feature type="compositionally biased region" description="Basic and acidic residues" evidence="7">
    <location>
        <begin position="430"/>
        <end position="439"/>
    </location>
</feature>
<dbReference type="InterPro" id="IPR041588">
    <property type="entry name" value="Integrase_H2C2"/>
</dbReference>
<evidence type="ECO:0000256" key="6">
    <source>
        <dbReference type="ARBA" id="ARBA00022918"/>
    </source>
</evidence>
<feature type="domain" description="Integrase catalytic" evidence="8">
    <location>
        <begin position="223"/>
        <end position="338"/>
    </location>
</feature>
<keyword evidence="5" id="KW-0378">Hydrolase</keyword>
<gene>
    <name evidence="9" type="ORF">MEDL_66190</name>
</gene>
<accession>A0A8S3V935</accession>
<dbReference type="SUPFAM" id="SSF56672">
    <property type="entry name" value="DNA/RNA polymerases"/>
    <property type="match status" value="1"/>
</dbReference>
<feature type="region of interest" description="Disordered" evidence="7">
    <location>
        <begin position="318"/>
        <end position="337"/>
    </location>
</feature>
<evidence type="ECO:0000256" key="1">
    <source>
        <dbReference type="ARBA" id="ARBA00022679"/>
    </source>
</evidence>